<feature type="region of interest" description="Disordered" evidence="1">
    <location>
        <begin position="692"/>
        <end position="718"/>
    </location>
</feature>
<gene>
    <name evidence="4" type="ORF">O3M35_011018</name>
</gene>
<dbReference type="InterPro" id="IPR036249">
    <property type="entry name" value="Thioredoxin-like_sf"/>
</dbReference>
<dbReference type="EMBL" id="JAPXFL010000008">
    <property type="protein sequence ID" value="KAK9502204.1"/>
    <property type="molecule type" value="Genomic_DNA"/>
</dbReference>
<evidence type="ECO:0000259" key="3">
    <source>
        <dbReference type="Pfam" id="PF15928"/>
    </source>
</evidence>
<sequence>MAKKGGGGSLQADITNDDEWDTLMERKGLIVIDIYTDWCGPCVGMMSNLKKVKLEIGSEYLHLAMANADHISKLDRFKGRSEPTWMFVGTGYLLKVSYGCDAPNLIKEIIEQLKIETEVLEGKRDRIFYPFDQMTPDEKRKLDEIEGKKAIEQAKERAEVEARRDKVKRRYLGRIARKFFNFSLVIYFPNAIKISEEEGRKTAPAAYKLMGLYDTVGLSIVDQLEVQLKREEIVDIFYNSNYNIPQKLVELMLKEEVIVSLVQMTPPLKLPKPEQLPLKTDSQTSVKSITADILNVVEDNLCQLVYGPTKNPETATPNSVYTTFETVDADGNKLPPCWTPLEYISKCAAAHVIFPAIIAGLNVKEIPVPPPCYIMAFDGERAQEILDAIKQFASEIVHLGYFDSTVAEIAKKLCDTVYELEELPDEIYDTSKIVIAVSREKSDPTLVMTQLGPTYVSPDKKNAEQEVETFFPPSIYEETEIDPWGPPPHLTPLQWFDEEGNEYIEDYMSDPYYPDVIRRARKMVRRFDGTEIEDGVQIPIPPEEVAEIEERERIEYEEMRIRRRKERERRKREALQRAKAEEAGYEEEEVAEEEVVESVKEEEVEGREDEGIPIKEEEYNRFLELEKEILEIAYQKQREEEEARERERLEKKRPEVKKKEEVIKFTEAQYEAFEYDLFRKYEFLDFMDVMPGLIKKDQPPPTTATPQQQQAPPPQRPK</sequence>
<dbReference type="AlphaFoldDB" id="A0AAW1CU96"/>
<dbReference type="Gene3D" id="3.40.30.10">
    <property type="entry name" value="Glutaredoxin"/>
    <property type="match status" value="1"/>
</dbReference>
<reference evidence="4 5" key="1">
    <citation type="submission" date="2022-12" db="EMBL/GenBank/DDBJ databases">
        <title>Chromosome-level genome assembly of true bugs.</title>
        <authorList>
            <person name="Ma L."/>
            <person name="Li H."/>
        </authorList>
    </citation>
    <scope>NUCLEOTIDE SEQUENCE [LARGE SCALE GENOMIC DNA]</scope>
    <source>
        <strain evidence="4">Lab_2022b</strain>
    </source>
</reference>
<dbReference type="Pfam" id="PF00085">
    <property type="entry name" value="Thioredoxin"/>
    <property type="match status" value="1"/>
</dbReference>
<dbReference type="InterPro" id="IPR013766">
    <property type="entry name" value="Thioredoxin_domain"/>
</dbReference>
<feature type="region of interest" description="Disordered" evidence="1">
    <location>
        <begin position="637"/>
        <end position="656"/>
    </location>
</feature>
<dbReference type="InterPro" id="IPR051766">
    <property type="entry name" value="TXND_domain-containing"/>
</dbReference>
<comment type="caution">
    <text evidence="4">The sequence shown here is derived from an EMBL/GenBank/DDBJ whole genome shotgun (WGS) entry which is preliminary data.</text>
</comment>
<evidence type="ECO:0000313" key="5">
    <source>
        <dbReference type="Proteomes" id="UP001461498"/>
    </source>
</evidence>
<dbReference type="Proteomes" id="UP001461498">
    <property type="component" value="Unassembled WGS sequence"/>
</dbReference>
<dbReference type="InterPro" id="IPR017937">
    <property type="entry name" value="Thioredoxin_CS"/>
</dbReference>
<keyword evidence="5" id="KW-1185">Reference proteome</keyword>
<dbReference type="SUPFAM" id="SSF52833">
    <property type="entry name" value="Thioredoxin-like"/>
    <property type="match status" value="1"/>
</dbReference>
<dbReference type="PANTHER" id="PTHR46135">
    <property type="entry name" value="NME/NM23 FAMILY MEMBER 8"/>
    <property type="match status" value="1"/>
</dbReference>
<dbReference type="PROSITE" id="PS00194">
    <property type="entry name" value="THIOREDOXIN_1"/>
    <property type="match status" value="1"/>
</dbReference>
<proteinExistence type="predicted"/>
<dbReference type="InterPro" id="IPR031827">
    <property type="entry name" value="DUF4746"/>
</dbReference>
<name>A0AAW1CU96_9HEMI</name>
<dbReference type="Pfam" id="PF15928">
    <property type="entry name" value="DUF4746"/>
    <property type="match status" value="1"/>
</dbReference>
<feature type="region of interest" description="Disordered" evidence="1">
    <location>
        <begin position="577"/>
        <end position="609"/>
    </location>
</feature>
<evidence type="ECO:0000313" key="4">
    <source>
        <dbReference type="EMBL" id="KAK9502204.1"/>
    </source>
</evidence>
<accession>A0AAW1CU96</accession>
<evidence type="ECO:0000259" key="2">
    <source>
        <dbReference type="Pfam" id="PF00085"/>
    </source>
</evidence>
<protein>
    <submittedName>
        <fullName evidence="4">Uncharacterized protein</fullName>
    </submittedName>
</protein>
<dbReference type="PANTHER" id="PTHR46135:SF3">
    <property type="entry name" value="NME_NM23 FAMILY MEMBER 8"/>
    <property type="match status" value="1"/>
</dbReference>
<organism evidence="4 5">
    <name type="scientific">Rhynocoris fuscipes</name>
    <dbReference type="NCBI Taxonomy" id="488301"/>
    <lineage>
        <taxon>Eukaryota</taxon>
        <taxon>Metazoa</taxon>
        <taxon>Ecdysozoa</taxon>
        <taxon>Arthropoda</taxon>
        <taxon>Hexapoda</taxon>
        <taxon>Insecta</taxon>
        <taxon>Pterygota</taxon>
        <taxon>Neoptera</taxon>
        <taxon>Paraneoptera</taxon>
        <taxon>Hemiptera</taxon>
        <taxon>Heteroptera</taxon>
        <taxon>Panheteroptera</taxon>
        <taxon>Cimicomorpha</taxon>
        <taxon>Reduviidae</taxon>
        <taxon>Harpactorinae</taxon>
        <taxon>Harpactorini</taxon>
        <taxon>Rhynocoris</taxon>
    </lineage>
</organism>
<feature type="domain" description="DUF4746" evidence="3">
    <location>
        <begin position="324"/>
        <end position="477"/>
    </location>
</feature>
<evidence type="ECO:0000256" key="1">
    <source>
        <dbReference type="SAM" id="MobiDB-lite"/>
    </source>
</evidence>
<feature type="compositionally biased region" description="Acidic residues" evidence="1">
    <location>
        <begin position="583"/>
        <end position="608"/>
    </location>
</feature>
<feature type="domain" description="Thioredoxin" evidence="2">
    <location>
        <begin position="15"/>
        <end position="104"/>
    </location>
</feature>